<organism evidence="2 3">
    <name type="scientific">Hyphomicrobium facile</name>
    <dbReference type="NCBI Taxonomy" id="51670"/>
    <lineage>
        <taxon>Bacteria</taxon>
        <taxon>Pseudomonadati</taxon>
        <taxon>Pseudomonadota</taxon>
        <taxon>Alphaproteobacteria</taxon>
        <taxon>Hyphomicrobiales</taxon>
        <taxon>Hyphomicrobiaceae</taxon>
        <taxon>Hyphomicrobium</taxon>
    </lineage>
</organism>
<protein>
    <recommendedName>
        <fullName evidence="1">Phasin domain-containing protein</fullName>
    </recommendedName>
</protein>
<dbReference type="InterPro" id="IPR018968">
    <property type="entry name" value="Phasin"/>
</dbReference>
<dbReference type="RefSeq" id="WP_092868809.1">
    <property type="nucleotide sequence ID" value="NZ_FPCH01000003.1"/>
</dbReference>
<keyword evidence="3" id="KW-1185">Reference proteome</keyword>
<sequence length="158" mass="17236">MTDAFTRQVQDFTKQAQEMFTAGKDAKVPENISAFAEDAIAKSRDAYHKFTSLAKDNAKVAEEVLLTTQAGAKSIGEKIVANTLANTEAAFEAAQAMARARTFPEIARLQANYWQQQFAVAGSQSKELFELSNKVTKQTLETVGAATTKSFEQFKSVG</sequence>
<proteinExistence type="predicted"/>
<dbReference type="EMBL" id="FPCH01000003">
    <property type="protein sequence ID" value="SFV37756.1"/>
    <property type="molecule type" value="Genomic_DNA"/>
</dbReference>
<evidence type="ECO:0000259" key="1">
    <source>
        <dbReference type="Pfam" id="PF09361"/>
    </source>
</evidence>
<dbReference type="AlphaFoldDB" id="A0A1I7NSX7"/>
<feature type="domain" description="Phasin" evidence="1">
    <location>
        <begin position="49"/>
        <end position="145"/>
    </location>
</feature>
<dbReference type="Proteomes" id="UP000199423">
    <property type="component" value="Unassembled WGS sequence"/>
</dbReference>
<evidence type="ECO:0000313" key="3">
    <source>
        <dbReference type="Proteomes" id="UP000199423"/>
    </source>
</evidence>
<reference evidence="3" key="1">
    <citation type="submission" date="2016-10" db="EMBL/GenBank/DDBJ databases">
        <authorList>
            <person name="Varghese N."/>
            <person name="Submissions S."/>
        </authorList>
    </citation>
    <scope>NUCLEOTIDE SEQUENCE [LARGE SCALE GENOMIC DNA]</scope>
    <source>
        <strain evidence="3">DSM 1565</strain>
    </source>
</reference>
<accession>A0A1I7NSX7</accession>
<dbReference type="Pfam" id="PF09361">
    <property type="entry name" value="Phasin_2"/>
    <property type="match status" value="1"/>
</dbReference>
<dbReference type="OrthoDB" id="7932429at2"/>
<gene>
    <name evidence="2" type="ORF">SAMN04488557_3323</name>
</gene>
<evidence type="ECO:0000313" key="2">
    <source>
        <dbReference type="EMBL" id="SFV37756.1"/>
    </source>
</evidence>
<dbReference type="STRING" id="51670.SAMN04488557_3323"/>
<name>A0A1I7NSX7_9HYPH</name>